<reference evidence="1" key="1">
    <citation type="submission" date="2018-05" db="EMBL/GenBank/DDBJ databases">
        <authorList>
            <person name="Lanie J.A."/>
            <person name="Ng W.-L."/>
            <person name="Kazmierczak K.M."/>
            <person name="Andrzejewski T.M."/>
            <person name="Davidsen T.M."/>
            <person name="Wayne K.J."/>
            <person name="Tettelin H."/>
            <person name="Glass J.I."/>
            <person name="Rusch D."/>
            <person name="Podicherti R."/>
            <person name="Tsui H.-C.T."/>
            <person name="Winkler M.E."/>
        </authorList>
    </citation>
    <scope>NUCLEOTIDE SEQUENCE</scope>
</reference>
<name>A0A382SQA2_9ZZZZ</name>
<dbReference type="EMBL" id="UINC01130804">
    <property type="protein sequence ID" value="SVD12099.1"/>
    <property type="molecule type" value="Genomic_DNA"/>
</dbReference>
<feature type="non-terminal residue" evidence="1">
    <location>
        <position position="56"/>
    </location>
</feature>
<dbReference type="AlphaFoldDB" id="A0A382SQA2"/>
<evidence type="ECO:0000313" key="1">
    <source>
        <dbReference type="EMBL" id="SVD12099.1"/>
    </source>
</evidence>
<protein>
    <submittedName>
        <fullName evidence="1">Uncharacterized protein</fullName>
    </submittedName>
</protein>
<gene>
    <name evidence="1" type="ORF">METZ01_LOCUS364953</name>
</gene>
<sequence length="56" mass="5774">MKRIILLVFAFAILNGCAEYSSLVGPSYTVAKSGSVVQAGSSIAASYGFKKATGQN</sequence>
<accession>A0A382SQA2</accession>
<organism evidence="1">
    <name type="scientific">marine metagenome</name>
    <dbReference type="NCBI Taxonomy" id="408172"/>
    <lineage>
        <taxon>unclassified sequences</taxon>
        <taxon>metagenomes</taxon>
        <taxon>ecological metagenomes</taxon>
    </lineage>
</organism>
<proteinExistence type="predicted"/>